<organism evidence="1 2">
    <name type="scientific">Alcaligenes ammonioxydans</name>
    <dbReference type="NCBI Taxonomy" id="2582914"/>
    <lineage>
        <taxon>Bacteria</taxon>
        <taxon>Pseudomonadati</taxon>
        <taxon>Pseudomonadota</taxon>
        <taxon>Betaproteobacteria</taxon>
        <taxon>Burkholderiales</taxon>
        <taxon>Alcaligenaceae</taxon>
        <taxon>Alcaligenes</taxon>
    </lineage>
</organism>
<reference evidence="1 2" key="1">
    <citation type="submission" date="2020-02" db="EMBL/GenBank/DDBJ databases">
        <title>Partial ammonium oxidation to N2 by heterotrophic bacteria.</title>
        <authorList>
            <person name="Wu M."/>
        </authorList>
    </citation>
    <scope>NUCLEOTIDE SEQUENCE [LARGE SCALE GENOMIC DNA]</scope>
    <source>
        <strain evidence="1 2">HO-1</strain>
    </source>
</reference>
<dbReference type="RefSeq" id="WP_230406299.1">
    <property type="nucleotide sequence ID" value="NZ_CP049362.1"/>
</dbReference>
<keyword evidence="2" id="KW-1185">Reference proteome</keyword>
<gene>
    <name evidence="1" type="ORF">FE795_08335</name>
</gene>
<name>A0ABX8SSL0_9BURK</name>
<accession>A0ABX8SSL0</accession>
<dbReference type="EMBL" id="CP049362">
    <property type="protein sequence ID" value="QXX79023.1"/>
    <property type="molecule type" value="Genomic_DNA"/>
</dbReference>
<sequence length="50" mass="5177">MAPIPAIPPIAFQTAKPAADVPVLVGSKSFPLCNTVGMAVSRDALQKQQT</sequence>
<protein>
    <submittedName>
        <fullName evidence="1">Uncharacterized protein</fullName>
    </submittedName>
</protein>
<evidence type="ECO:0000313" key="2">
    <source>
        <dbReference type="Proteomes" id="UP000826050"/>
    </source>
</evidence>
<dbReference type="Proteomes" id="UP000826050">
    <property type="component" value="Chromosome"/>
</dbReference>
<evidence type="ECO:0000313" key="1">
    <source>
        <dbReference type="EMBL" id="QXX79023.1"/>
    </source>
</evidence>
<proteinExistence type="predicted"/>